<keyword evidence="2" id="KW-0812">Transmembrane</keyword>
<feature type="transmembrane region" description="Helical" evidence="2">
    <location>
        <begin position="190"/>
        <end position="214"/>
    </location>
</feature>
<dbReference type="RefSeq" id="WP_086996572.1">
    <property type="nucleotide sequence ID" value="NZ_FUHW01000022.1"/>
</dbReference>
<feature type="compositionally biased region" description="Basic and acidic residues" evidence="1">
    <location>
        <begin position="386"/>
        <end position="404"/>
    </location>
</feature>
<organism evidence="4 5">
    <name type="scientific">Arthrobacter rhombi</name>
    <dbReference type="NCBI Taxonomy" id="71253"/>
    <lineage>
        <taxon>Bacteria</taxon>
        <taxon>Bacillati</taxon>
        <taxon>Actinomycetota</taxon>
        <taxon>Actinomycetes</taxon>
        <taxon>Micrococcales</taxon>
        <taxon>Micrococcaceae</taxon>
        <taxon>Arthrobacter</taxon>
    </lineage>
</organism>
<feature type="transmembrane region" description="Helical" evidence="2">
    <location>
        <begin position="101"/>
        <end position="129"/>
    </location>
</feature>
<keyword evidence="5" id="KW-1185">Reference proteome</keyword>
<sequence>MTPQRPVSVRPAVALWAAVTAAGVWLVATLINQWIAAPGTGPVITALKPLIPATGPSGLAGIPAPWPFLVPLAAALALGSLLLALLPAVLRQVPRPKPLALFLAGWACVVAAAALLGALLALGAIVAGWPPARWSFIFSGVQPQVGAGAYWGLVWGWIPAAVAVLVSRHSTEAATAPSGRKSPAWRGTRAIVDILPALGFAVVLVAAISLAAAAPRATTPAVSEPPPAPKHFGHPDVSAAVEEGAPGSAHPEGGHWCSGDAVHSEFGIGDAATGHRSQLLRVTNTSGQACRLGNYPDIVFDNAEGDAMNVLFYRGGSFMTEDAGLAAVILEPGSSATAELGWNAMATAGVPTPGTALVAPYAGAARARLPLRSGREGHSAASAPDTIRHPGERDPEVPDRERADPSPVLDITDGSAVAITAWAREVAAGS</sequence>
<keyword evidence="2" id="KW-1133">Transmembrane helix</keyword>
<proteinExistence type="predicted"/>
<protein>
    <recommendedName>
        <fullName evidence="3">DUF4232 domain-containing protein</fullName>
    </recommendedName>
</protein>
<dbReference type="EMBL" id="FUHW01000022">
    <property type="protein sequence ID" value="SJM58688.1"/>
    <property type="molecule type" value="Genomic_DNA"/>
</dbReference>
<name>A0A1R4FRY6_9MICC</name>
<feature type="transmembrane region" description="Helical" evidence="2">
    <location>
        <begin position="12"/>
        <end position="35"/>
    </location>
</feature>
<dbReference type="AlphaFoldDB" id="A0A1R4FRY6"/>
<evidence type="ECO:0000256" key="1">
    <source>
        <dbReference type="SAM" id="MobiDB-lite"/>
    </source>
</evidence>
<reference evidence="4 5" key="1">
    <citation type="submission" date="2017-02" db="EMBL/GenBank/DDBJ databases">
        <authorList>
            <person name="Peterson S.W."/>
        </authorList>
    </citation>
    <scope>NUCLEOTIDE SEQUENCE [LARGE SCALE GENOMIC DNA]</scope>
    <source>
        <strain evidence="4 5">B Ar 00.02</strain>
    </source>
</reference>
<accession>A0A1R4FRY6</accession>
<evidence type="ECO:0000313" key="4">
    <source>
        <dbReference type="EMBL" id="SJM58688.1"/>
    </source>
</evidence>
<evidence type="ECO:0000259" key="3">
    <source>
        <dbReference type="Pfam" id="PF14016"/>
    </source>
</evidence>
<evidence type="ECO:0000256" key="2">
    <source>
        <dbReference type="SAM" id="Phobius"/>
    </source>
</evidence>
<gene>
    <name evidence="4" type="ORF">FM101_05450</name>
</gene>
<keyword evidence="2" id="KW-0472">Membrane</keyword>
<feature type="transmembrane region" description="Helical" evidence="2">
    <location>
        <begin position="149"/>
        <end position="169"/>
    </location>
</feature>
<feature type="transmembrane region" description="Helical" evidence="2">
    <location>
        <begin position="68"/>
        <end position="89"/>
    </location>
</feature>
<feature type="domain" description="DUF4232" evidence="3">
    <location>
        <begin position="257"/>
        <end position="372"/>
    </location>
</feature>
<feature type="region of interest" description="Disordered" evidence="1">
    <location>
        <begin position="218"/>
        <end position="256"/>
    </location>
</feature>
<dbReference type="InterPro" id="IPR025326">
    <property type="entry name" value="DUF4232"/>
</dbReference>
<dbReference type="Proteomes" id="UP000195913">
    <property type="component" value="Unassembled WGS sequence"/>
</dbReference>
<feature type="region of interest" description="Disordered" evidence="1">
    <location>
        <begin position="372"/>
        <end position="410"/>
    </location>
</feature>
<dbReference type="Pfam" id="PF14016">
    <property type="entry name" value="DUF4232"/>
    <property type="match status" value="1"/>
</dbReference>
<evidence type="ECO:0000313" key="5">
    <source>
        <dbReference type="Proteomes" id="UP000195913"/>
    </source>
</evidence>